<reference evidence="1 2" key="1">
    <citation type="journal article" date="2021" name="BMC Genomics">
        <title>Datura genome reveals duplications of psychoactive alkaloid biosynthetic genes and high mutation rate following tissue culture.</title>
        <authorList>
            <person name="Rajewski A."/>
            <person name="Carter-House D."/>
            <person name="Stajich J."/>
            <person name="Litt A."/>
        </authorList>
    </citation>
    <scope>NUCLEOTIDE SEQUENCE [LARGE SCALE GENOMIC DNA]</scope>
    <source>
        <strain evidence="1">AR-01</strain>
    </source>
</reference>
<evidence type="ECO:0000313" key="2">
    <source>
        <dbReference type="Proteomes" id="UP000823775"/>
    </source>
</evidence>
<keyword evidence="2" id="KW-1185">Reference proteome</keyword>
<organism evidence="1 2">
    <name type="scientific">Datura stramonium</name>
    <name type="common">Jimsonweed</name>
    <name type="synonym">Common thornapple</name>
    <dbReference type="NCBI Taxonomy" id="4076"/>
    <lineage>
        <taxon>Eukaryota</taxon>
        <taxon>Viridiplantae</taxon>
        <taxon>Streptophyta</taxon>
        <taxon>Embryophyta</taxon>
        <taxon>Tracheophyta</taxon>
        <taxon>Spermatophyta</taxon>
        <taxon>Magnoliopsida</taxon>
        <taxon>eudicotyledons</taxon>
        <taxon>Gunneridae</taxon>
        <taxon>Pentapetalae</taxon>
        <taxon>asterids</taxon>
        <taxon>lamiids</taxon>
        <taxon>Solanales</taxon>
        <taxon>Solanaceae</taxon>
        <taxon>Solanoideae</taxon>
        <taxon>Datureae</taxon>
        <taxon>Datura</taxon>
    </lineage>
</organism>
<dbReference type="Proteomes" id="UP000823775">
    <property type="component" value="Unassembled WGS sequence"/>
</dbReference>
<accession>A0ABS8W0C1</accession>
<proteinExistence type="predicted"/>
<dbReference type="EMBL" id="JACEIK010006125">
    <property type="protein sequence ID" value="MCE2055118.1"/>
    <property type="molecule type" value="Genomic_DNA"/>
</dbReference>
<evidence type="ECO:0000313" key="1">
    <source>
        <dbReference type="EMBL" id="MCE2055118.1"/>
    </source>
</evidence>
<gene>
    <name evidence="1" type="ORF">HAX54_042009</name>
</gene>
<sequence>MEPNGCRKGNKRNLVTIQNGNHSPLTIDEELDPWTIGHTNPRIYYIVAYWCMPFPHVQFRLHVLHVLLCSILRPTPKAEPRKSDVLMQTLWWGKAIMIRNQPLLWVLSIGFELMEGKWVEIEMVWPSVDRSLACKACSGHRSNVEERCSDYGEKGLVWGRKAFTLCTKLADDLLCYNYLFVGCRGIYGTFSLAILTRSLVTVEDMNLGWNAYTVRHFDGRTWVSGVAVSRQPNIMGKVKRTLGQFTPAHWDKDEWHPLLGPWRFLQVGSGGGYLQYQQFEYNTYLQDSVYVESIAKFKVCYIQMFENAAPTFLGMEPSTFMSRPTWCMGPNSWT</sequence>
<protein>
    <submittedName>
        <fullName evidence="1">Uncharacterized protein</fullName>
    </submittedName>
</protein>
<name>A0ABS8W0C1_DATST</name>
<comment type="caution">
    <text evidence="1">The sequence shown here is derived from an EMBL/GenBank/DDBJ whole genome shotgun (WGS) entry which is preliminary data.</text>
</comment>